<evidence type="ECO:0000256" key="4">
    <source>
        <dbReference type="ARBA" id="ARBA00009578"/>
    </source>
</evidence>
<dbReference type="CDD" id="cd01661">
    <property type="entry name" value="cbb3_Oxidase_I"/>
    <property type="match status" value="1"/>
</dbReference>
<dbReference type="GO" id="GO:0009060">
    <property type="term" value="P:aerobic respiration"/>
    <property type="evidence" value="ECO:0007669"/>
    <property type="project" value="InterPro"/>
</dbReference>
<dbReference type="AlphaFoldDB" id="A0A3S0HR78"/>
<feature type="binding site" evidence="19">
    <location>
        <position position="223"/>
    </location>
    <ligand>
        <name>Cu cation</name>
        <dbReference type="ChEBI" id="CHEBI:23378"/>
        <label>B</label>
    </ligand>
</feature>
<keyword evidence="13 20" id="KW-0249">Electron transport</keyword>
<feature type="transmembrane region" description="Helical" evidence="21">
    <location>
        <begin position="173"/>
        <end position="193"/>
    </location>
</feature>
<feature type="transmembrane region" description="Helical" evidence="21">
    <location>
        <begin position="400"/>
        <end position="419"/>
    </location>
</feature>
<evidence type="ECO:0000256" key="5">
    <source>
        <dbReference type="ARBA" id="ARBA00012949"/>
    </source>
</evidence>
<accession>A0A3S0HR78</accession>
<sequence>MAVLVQAKPPQELDSSPKAVLASFYDNKIVRDFGVATVFWGIAGMLIGVIAAFQLARPELNMGTPYTTFGRIRPLHTNAVIFAFVGNGIFTGVYYSLQRLCKTRMFSDLLSKIHFWGWQLIIVSAVATLPLGFTTSKEYAELEWPIDIAITLVWVVFGWNMFGTIARRKEKHLYVGIWFYIATFLTVAVLHIVNSMEIPVSLLKSYSLYAGVQDALVQWWYGHNAVAFFLTTPYLGLMYYFLPKAAERPVYSYRLSIIHFWSLIFIYIWAGPHHLLYTALPDWAQSLGVVFSVMLIAPSWGGMINGLLTLRGAWDKVRQEPILKFMVVAITAYGMATFEGPMLSLKNVNAIAHFTDWIVAHVHVGALGWNGFLTFAVLYWLWPRLYQTPIHSRRLMNTHFWLGTLGILFYAIPMYWAGFTQGLMWKQFNEEGMLQYANFLETVMQIVPMYYLRGIGGVLYLSGVLLMVYNLWQTAKAGSLLANEKFHAPAVIDHAHSHEDGHWHRWIERRPVQLSIGATVAILIGGLVEMIPTFLVKSNVPTIATVQPYTSLELEGRDVYIKEGCVNCHTQMVRPFRSETERYGEYSKAGEFVYDRPFLWGSKRTGPDLHRVGQKYPHSWHYNHMLDPTSMSPGSIMPPYPWLFENSIDYSHTPAKISALRQLGTPYPEGFEQQAVAEAQKQAAGIVAELAKEDIQVKSDKEIVALIAYLQRLGTDIKVKDEQAAVAAE</sequence>
<keyword evidence="12" id="KW-1278">Translocase</keyword>
<evidence type="ECO:0000256" key="21">
    <source>
        <dbReference type="SAM" id="Phobius"/>
    </source>
</evidence>
<dbReference type="GO" id="GO:0015990">
    <property type="term" value="P:electron transport coupled proton transport"/>
    <property type="evidence" value="ECO:0007669"/>
    <property type="project" value="TreeGrafter"/>
</dbReference>
<dbReference type="PROSITE" id="PS00077">
    <property type="entry name" value="COX1_CUB"/>
    <property type="match status" value="1"/>
</dbReference>
<feature type="transmembrane region" description="Helical" evidence="21">
    <location>
        <begin position="115"/>
        <end position="133"/>
    </location>
</feature>
<dbReference type="GO" id="GO:0004129">
    <property type="term" value="F:cytochrome-c oxidase activity"/>
    <property type="evidence" value="ECO:0007669"/>
    <property type="project" value="UniProtKB-EC"/>
</dbReference>
<feature type="binding site" description="axial binding residue" evidence="19">
    <location>
        <position position="363"/>
    </location>
    <ligand>
        <name>heme b</name>
        <dbReference type="ChEBI" id="CHEBI:60344"/>
        <label>1; low-spin</label>
    </ligand>
    <ligandPart>
        <name>Fe</name>
        <dbReference type="ChEBI" id="CHEBI:18248"/>
    </ligandPart>
</feature>
<feature type="binding site" description="axial binding residue" evidence="19">
    <location>
        <position position="76"/>
    </location>
    <ligand>
        <name>heme b</name>
        <dbReference type="ChEBI" id="CHEBI:60344"/>
        <label>1; low-spin</label>
    </ligand>
    <ligandPart>
        <name>Fe</name>
        <dbReference type="ChEBI" id="CHEBI:18248"/>
    </ligandPart>
</feature>
<dbReference type="EMBL" id="RXOF01000001">
    <property type="protein sequence ID" value="RTQ53297.1"/>
    <property type="molecule type" value="Genomic_DNA"/>
</dbReference>
<dbReference type="InterPro" id="IPR036927">
    <property type="entry name" value="Cyt_c_oxase-like_su1_sf"/>
</dbReference>
<dbReference type="PANTHER" id="PTHR10422:SF29">
    <property type="entry name" value="CYTOCHROME C OXIDASE SUBUNIT 1 HOMOLOG, BACTEROID"/>
    <property type="match status" value="1"/>
</dbReference>
<dbReference type="GO" id="GO:0016491">
    <property type="term" value="F:oxidoreductase activity"/>
    <property type="evidence" value="ECO:0007669"/>
    <property type="project" value="UniProtKB-KW"/>
</dbReference>
<keyword evidence="8 19" id="KW-0349">Heme</keyword>
<dbReference type="GO" id="GO:0046872">
    <property type="term" value="F:metal ion binding"/>
    <property type="evidence" value="ECO:0007669"/>
    <property type="project" value="UniProtKB-KW"/>
</dbReference>
<dbReference type="InterPro" id="IPR023616">
    <property type="entry name" value="Cyt_c_oxase-like_su1_dom"/>
</dbReference>
<dbReference type="SUPFAM" id="SSF81442">
    <property type="entry name" value="Cytochrome c oxidase subunit I-like"/>
    <property type="match status" value="1"/>
</dbReference>
<dbReference type="NCBIfam" id="TIGR00781">
    <property type="entry name" value="ccoO"/>
    <property type="match status" value="1"/>
</dbReference>
<evidence type="ECO:0000256" key="20">
    <source>
        <dbReference type="RuleBase" id="RU000370"/>
    </source>
</evidence>
<evidence type="ECO:0000256" key="7">
    <source>
        <dbReference type="ARBA" id="ARBA00022475"/>
    </source>
</evidence>
<evidence type="ECO:0000256" key="2">
    <source>
        <dbReference type="ARBA" id="ARBA00004651"/>
    </source>
</evidence>
<feature type="transmembrane region" description="Helical" evidence="21">
    <location>
        <begin position="514"/>
        <end position="535"/>
    </location>
</feature>
<keyword evidence="15 19" id="KW-0408">Iron</keyword>
<evidence type="ECO:0000256" key="17">
    <source>
        <dbReference type="ARBA" id="ARBA00023136"/>
    </source>
</evidence>
<dbReference type="PROSITE" id="PS51007">
    <property type="entry name" value="CYTC"/>
    <property type="match status" value="1"/>
</dbReference>
<comment type="pathway">
    <text evidence="3">Energy metabolism; oxidative phosphorylation.</text>
</comment>
<keyword evidence="11 19" id="KW-0479">Metal-binding</keyword>
<dbReference type="Gene3D" id="1.20.210.10">
    <property type="entry name" value="Cytochrome c oxidase-like, subunit I domain"/>
    <property type="match status" value="1"/>
</dbReference>
<feature type="binding site" evidence="19">
    <location>
        <position position="273"/>
    </location>
    <ligand>
        <name>Cu cation</name>
        <dbReference type="ChEBI" id="CHEBI:23378"/>
        <label>B</label>
    </ligand>
</feature>
<evidence type="ECO:0000256" key="10">
    <source>
        <dbReference type="ARBA" id="ARBA00022692"/>
    </source>
</evidence>
<dbReference type="EC" id="7.1.1.9" evidence="5"/>
<comment type="catalytic activity">
    <reaction evidence="18">
        <text>4 Fe(II)-[cytochrome c] + O2 + 8 H(+)(in) = 4 Fe(III)-[cytochrome c] + 2 H2O + 4 H(+)(out)</text>
        <dbReference type="Rhea" id="RHEA:11436"/>
        <dbReference type="Rhea" id="RHEA-COMP:10350"/>
        <dbReference type="Rhea" id="RHEA-COMP:14399"/>
        <dbReference type="ChEBI" id="CHEBI:15377"/>
        <dbReference type="ChEBI" id="CHEBI:15378"/>
        <dbReference type="ChEBI" id="CHEBI:15379"/>
        <dbReference type="ChEBI" id="CHEBI:29033"/>
        <dbReference type="ChEBI" id="CHEBI:29034"/>
        <dbReference type="EC" id="7.1.1.9"/>
    </reaction>
</comment>
<reference evidence="24 25" key="1">
    <citation type="submission" date="2018-12" db="EMBL/GenBank/DDBJ databases">
        <title>Hymenobacter gummosus sp. nov., isolated from a spring.</title>
        <authorList>
            <person name="Nie L."/>
        </authorList>
    </citation>
    <scope>NUCLEOTIDE SEQUENCE [LARGE SCALE GENOMIC DNA]</scope>
    <source>
        <strain evidence="24 25">KCTC 52166</strain>
    </source>
</reference>
<dbReference type="RefSeq" id="WP_126691223.1">
    <property type="nucleotide sequence ID" value="NZ_RXOF01000001.1"/>
</dbReference>
<evidence type="ECO:0000256" key="16">
    <source>
        <dbReference type="ARBA" id="ARBA00023008"/>
    </source>
</evidence>
<comment type="cofactor">
    <cofactor evidence="19">
        <name>Cu(2+)</name>
        <dbReference type="ChEBI" id="CHEBI:29036"/>
    </cofactor>
    <text evidence="19">Binds 1 copper ion per subunit, denoted as copper B.</text>
</comment>
<keyword evidence="9 20" id="KW-0679">Respiratory chain</keyword>
<keyword evidence="14 21" id="KW-1133">Transmembrane helix</keyword>
<feature type="transmembrane region" description="Helical" evidence="21">
    <location>
        <begin position="75"/>
        <end position="95"/>
    </location>
</feature>
<dbReference type="NCBIfam" id="NF011055">
    <property type="entry name" value="PRK14487.1"/>
    <property type="match status" value="1"/>
</dbReference>
<evidence type="ECO:0000256" key="19">
    <source>
        <dbReference type="PIRSR" id="PIRSR604677-50"/>
    </source>
</evidence>
<evidence type="ECO:0000256" key="6">
    <source>
        <dbReference type="ARBA" id="ARBA00022448"/>
    </source>
</evidence>
<evidence type="ECO:0000256" key="8">
    <source>
        <dbReference type="ARBA" id="ARBA00022617"/>
    </source>
</evidence>
<evidence type="ECO:0000256" key="15">
    <source>
        <dbReference type="ARBA" id="ARBA00023004"/>
    </source>
</evidence>
<dbReference type="InterPro" id="IPR023615">
    <property type="entry name" value="Cyt_c_Oxase_su1_BS"/>
</dbReference>
<dbReference type="Pfam" id="PF02433">
    <property type="entry name" value="FixO"/>
    <property type="match status" value="1"/>
</dbReference>
<keyword evidence="17 21" id="KW-0472">Membrane</keyword>
<feature type="transmembrane region" description="Helical" evidence="21">
    <location>
        <begin position="219"/>
        <end position="241"/>
    </location>
</feature>
<dbReference type="GO" id="GO:0005886">
    <property type="term" value="C:plasma membrane"/>
    <property type="evidence" value="ECO:0007669"/>
    <property type="project" value="UniProtKB-SubCell"/>
</dbReference>
<gene>
    <name evidence="24" type="primary">ccoN</name>
    <name evidence="24" type="ORF">EJV47_00740</name>
</gene>
<dbReference type="InterPro" id="IPR004677">
    <property type="entry name" value="Cyt_c_oxidase_cbb3_su1"/>
</dbReference>
<evidence type="ECO:0000259" key="23">
    <source>
        <dbReference type="PROSITE" id="PS51007"/>
    </source>
</evidence>
<evidence type="ECO:0000256" key="9">
    <source>
        <dbReference type="ARBA" id="ARBA00022660"/>
    </source>
</evidence>
<evidence type="ECO:0000256" key="1">
    <source>
        <dbReference type="ARBA" id="ARBA00001970"/>
    </source>
</evidence>
<comment type="subcellular location">
    <subcellularLocation>
        <location evidence="2">Cell membrane</location>
        <topology evidence="2">Multi-pass membrane protein</topology>
    </subcellularLocation>
</comment>
<dbReference type="Gene3D" id="1.10.760.10">
    <property type="entry name" value="Cytochrome c-like domain"/>
    <property type="match status" value="1"/>
</dbReference>
<feature type="transmembrane region" description="Helical" evidence="21">
    <location>
        <begin position="450"/>
        <end position="472"/>
    </location>
</feature>
<feature type="transmembrane region" description="Helical" evidence="21">
    <location>
        <begin position="33"/>
        <end position="55"/>
    </location>
</feature>
<keyword evidence="6 20" id="KW-0813">Transport</keyword>
<keyword evidence="10 20" id="KW-0812">Transmembrane</keyword>
<comment type="cofactor">
    <cofactor evidence="1">
        <name>heme b</name>
        <dbReference type="ChEBI" id="CHEBI:60344"/>
    </cofactor>
</comment>
<dbReference type="PROSITE" id="PS50855">
    <property type="entry name" value="COX1"/>
    <property type="match status" value="1"/>
</dbReference>
<dbReference type="Proteomes" id="UP000282184">
    <property type="component" value="Unassembled WGS sequence"/>
</dbReference>
<dbReference type="FunFam" id="1.20.210.10:FF:000005">
    <property type="entry name" value="Cytochrome c oxidase, cbb3-type, subunit I"/>
    <property type="match status" value="1"/>
</dbReference>
<feature type="binding site" evidence="19">
    <location>
        <position position="274"/>
    </location>
    <ligand>
        <name>Cu cation</name>
        <dbReference type="ChEBI" id="CHEBI:23378"/>
        <label>B</label>
    </ligand>
</feature>
<keyword evidence="16" id="KW-0186">Copper</keyword>
<dbReference type="OrthoDB" id="9806838at2"/>
<feature type="domain" description="Cytochrome oxidase subunit I profile" evidence="22">
    <location>
        <begin position="1"/>
        <end position="480"/>
    </location>
</feature>
<feature type="transmembrane region" description="Helical" evidence="21">
    <location>
        <begin position="253"/>
        <end position="270"/>
    </location>
</feature>
<dbReference type="SUPFAM" id="SSF46626">
    <property type="entry name" value="Cytochrome c"/>
    <property type="match status" value="1"/>
</dbReference>
<evidence type="ECO:0000256" key="18">
    <source>
        <dbReference type="ARBA" id="ARBA00047816"/>
    </source>
</evidence>
<keyword evidence="24" id="KW-0560">Oxidoreductase</keyword>
<evidence type="ECO:0000259" key="22">
    <source>
        <dbReference type="PROSITE" id="PS50855"/>
    </source>
</evidence>
<evidence type="ECO:0000256" key="3">
    <source>
        <dbReference type="ARBA" id="ARBA00004673"/>
    </source>
</evidence>
<feature type="binding site" description="axial binding residue" evidence="19">
    <location>
        <position position="361"/>
    </location>
    <ligand>
        <name>heme b</name>
        <dbReference type="ChEBI" id="CHEBI:60344"/>
        <label>2; high-spin</label>
    </ligand>
    <ligandPart>
        <name>Fe</name>
        <dbReference type="ChEBI" id="CHEBI:18248"/>
    </ligandPart>
</feature>
<comment type="cofactor">
    <cofactor evidence="19">
        <name>heme</name>
        <dbReference type="ChEBI" id="CHEBI:30413"/>
    </cofactor>
    <text evidence="19">Binds 2 heme groups per subunit, denoted as high- and low-spin.</text>
</comment>
<feature type="transmembrane region" description="Helical" evidence="21">
    <location>
        <begin position="145"/>
        <end position="166"/>
    </location>
</feature>
<feature type="domain" description="Cytochrome c" evidence="23">
    <location>
        <begin position="551"/>
        <end position="714"/>
    </location>
</feature>
<dbReference type="NCBIfam" id="NF011053">
    <property type="entry name" value="PRK14485.1"/>
    <property type="match status" value="1"/>
</dbReference>
<dbReference type="InterPro" id="IPR000883">
    <property type="entry name" value="Cyt_C_Oxase_1"/>
</dbReference>
<evidence type="ECO:0000313" key="24">
    <source>
        <dbReference type="EMBL" id="RTQ53297.1"/>
    </source>
</evidence>
<keyword evidence="7" id="KW-1003">Cell membrane</keyword>
<dbReference type="InterPro" id="IPR003468">
    <property type="entry name" value="Cyt_c_oxidase_monohaem-su/FixO"/>
</dbReference>
<evidence type="ECO:0000256" key="14">
    <source>
        <dbReference type="ARBA" id="ARBA00022989"/>
    </source>
</evidence>
<proteinExistence type="inferred from homology"/>
<evidence type="ECO:0000256" key="13">
    <source>
        <dbReference type="ARBA" id="ARBA00022982"/>
    </source>
</evidence>
<feature type="transmembrane region" description="Helical" evidence="21">
    <location>
        <begin position="290"/>
        <end position="310"/>
    </location>
</feature>
<keyword evidence="25" id="KW-1185">Reference proteome</keyword>
<name>A0A3S0HR78_9BACT</name>
<dbReference type="GO" id="GO:0022904">
    <property type="term" value="P:respiratory electron transport chain"/>
    <property type="evidence" value="ECO:0007669"/>
    <property type="project" value="TreeGrafter"/>
</dbReference>
<feature type="transmembrane region" description="Helical" evidence="21">
    <location>
        <begin position="322"/>
        <end position="338"/>
    </location>
</feature>
<evidence type="ECO:0000313" key="25">
    <source>
        <dbReference type="Proteomes" id="UP000282184"/>
    </source>
</evidence>
<comment type="caution">
    <text evidence="24">The sequence shown here is derived from an EMBL/GenBank/DDBJ whole genome shotgun (WGS) entry which is preliminary data.</text>
</comment>
<comment type="similarity">
    <text evidence="4 20">Belongs to the heme-copper respiratory oxidase family.</text>
</comment>
<organism evidence="24 25">
    <name type="scientific">Hymenobacter gummosus</name>
    <dbReference type="NCBI Taxonomy" id="1776032"/>
    <lineage>
        <taxon>Bacteria</taxon>
        <taxon>Pseudomonadati</taxon>
        <taxon>Bacteroidota</taxon>
        <taxon>Cytophagia</taxon>
        <taxon>Cytophagales</taxon>
        <taxon>Hymenobacteraceae</taxon>
        <taxon>Hymenobacter</taxon>
    </lineage>
</organism>
<evidence type="ECO:0000256" key="12">
    <source>
        <dbReference type="ARBA" id="ARBA00022967"/>
    </source>
</evidence>
<dbReference type="InterPro" id="IPR009056">
    <property type="entry name" value="Cyt_c-like_dom"/>
</dbReference>
<dbReference type="NCBIfam" id="TIGR00780">
    <property type="entry name" value="ccoN"/>
    <property type="match status" value="1"/>
</dbReference>
<dbReference type="GO" id="GO:0020037">
    <property type="term" value="F:heme binding"/>
    <property type="evidence" value="ECO:0007669"/>
    <property type="project" value="InterPro"/>
</dbReference>
<dbReference type="PANTHER" id="PTHR10422">
    <property type="entry name" value="CYTOCHROME C OXIDASE SUBUNIT 1"/>
    <property type="match status" value="1"/>
</dbReference>
<protein>
    <recommendedName>
        <fullName evidence="5">cytochrome-c oxidase</fullName>
        <ecNumber evidence="5">7.1.1.9</ecNumber>
    </recommendedName>
</protein>
<dbReference type="InterPro" id="IPR036909">
    <property type="entry name" value="Cyt_c-like_dom_sf"/>
</dbReference>
<dbReference type="Pfam" id="PF00115">
    <property type="entry name" value="COX1"/>
    <property type="match status" value="1"/>
</dbReference>
<feature type="transmembrane region" description="Helical" evidence="21">
    <location>
        <begin position="358"/>
        <end position="380"/>
    </location>
</feature>
<evidence type="ECO:0000256" key="11">
    <source>
        <dbReference type="ARBA" id="ARBA00022723"/>
    </source>
</evidence>